<keyword evidence="2" id="KW-0695">RNA-directed DNA polymerase</keyword>
<keyword evidence="2" id="KW-0548">Nucleotidyltransferase</keyword>
<name>A0A396GVM9_MEDTR</name>
<evidence type="ECO:0000313" key="3">
    <source>
        <dbReference type="Proteomes" id="UP000265566"/>
    </source>
</evidence>
<protein>
    <submittedName>
        <fullName evidence="2">Putative reverse transcriptase zinc-binding domain-containing protein</fullName>
    </submittedName>
</protein>
<accession>A0A396GVM9</accession>
<sequence>MVLLEDGLSEEVEESFVKLWKSPAPSKVVTFFWLAIIDRIPTRSNLVWRHVLAPSESRECVFCAHGEETSTHLFVHCEVAVLIWRKLMDWLEAPLESVSVDLACGDLVNLEGKEC</sequence>
<keyword evidence="2" id="KW-0808">Transferase</keyword>
<dbReference type="AlphaFoldDB" id="A0A396GVM9"/>
<organism evidence="2 3">
    <name type="scientific">Medicago truncatula</name>
    <name type="common">Barrel medic</name>
    <name type="synonym">Medicago tribuloides</name>
    <dbReference type="NCBI Taxonomy" id="3880"/>
    <lineage>
        <taxon>Eukaryota</taxon>
        <taxon>Viridiplantae</taxon>
        <taxon>Streptophyta</taxon>
        <taxon>Embryophyta</taxon>
        <taxon>Tracheophyta</taxon>
        <taxon>Spermatophyta</taxon>
        <taxon>Magnoliopsida</taxon>
        <taxon>eudicotyledons</taxon>
        <taxon>Gunneridae</taxon>
        <taxon>Pentapetalae</taxon>
        <taxon>rosids</taxon>
        <taxon>fabids</taxon>
        <taxon>Fabales</taxon>
        <taxon>Fabaceae</taxon>
        <taxon>Papilionoideae</taxon>
        <taxon>50 kb inversion clade</taxon>
        <taxon>NPAAA clade</taxon>
        <taxon>Hologalegina</taxon>
        <taxon>IRL clade</taxon>
        <taxon>Trifolieae</taxon>
        <taxon>Medicago</taxon>
    </lineage>
</organism>
<reference evidence="3" key="1">
    <citation type="journal article" date="2018" name="Nat. Plants">
        <title>Whole-genome landscape of Medicago truncatula symbiotic genes.</title>
        <authorList>
            <person name="Pecrix Y."/>
            <person name="Staton S.E."/>
            <person name="Sallet E."/>
            <person name="Lelandais-Briere C."/>
            <person name="Moreau S."/>
            <person name="Carrere S."/>
            <person name="Blein T."/>
            <person name="Jardinaud M.F."/>
            <person name="Latrasse D."/>
            <person name="Zouine M."/>
            <person name="Zahm M."/>
            <person name="Kreplak J."/>
            <person name="Mayjonade B."/>
            <person name="Satge C."/>
            <person name="Perez M."/>
            <person name="Cauet S."/>
            <person name="Marande W."/>
            <person name="Chantry-Darmon C."/>
            <person name="Lopez-Roques C."/>
            <person name="Bouchez O."/>
            <person name="Berard A."/>
            <person name="Debelle F."/>
            <person name="Munos S."/>
            <person name="Bendahmane A."/>
            <person name="Berges H."/>
            <person name="Niebel A."/>
            <person name="Buitink J."/>
            <person name="Frugier F."/>
            <person name="Benhamed M."/>
            <person name="Crespi M."/>
            <person name="Gouzy J."/>
            <person name="Gamas P."/>
        </authorList>
    </citation>
    <scope>NUCLEOTIDE SEQUENCE [LARGE SCALE GENOMIC DNA]</scope>
    <source>
        <strain evidence="3">cv. Jemalong A17</strain>
    </source>
</reference>
<dbReference type="InterPro" id="IPR026960">
    <property type="entry name" value="RVT-Znf"/>
</dbReference>
<dbReference type="Gramene" id="rna49373">
    <property type="protein sequence ID" value="RHN42875.1"/>
    <property type="gene ID" value="gene49373"/>
</dbReference>
<evidence type="ECO:0000259" key="1">
    <source>
        <dbReference type="Pfam" id="PF13966"/>
    </source>
</evidence>
<dbReference type="Proteomes" id="UP000265566">
    <property type="component" value="Chromosome 8"/>
</dbReference>
<dbReference type="GO" id="GO:0003964">
    <property type="term" value="F:RNA-directed DNA polymerase activity"/>
    <property type="evidence" value="ECO:0007669"/>
    <property type="project" value="UniProtKB-KW"/>
</dbReference>
<dbReference type="EMBL" id="PSQE01000008">
    <property type="protein sequence ID" value="RHN42875.1"/>
    <property type="molecule type" value="Genomic_DNA"/>
</dbReference>
<feature type="domain" description="Reverse transcriptase zinc-binding" evidence="1">
    <location>
        <begin position="14"/>
        <end position="84"/>
    </location>
</feature>
<proteinExistence type="predicted"/>
<comment type="caution">
    <text evidence="2">The sequence shown here is derived from an EMBL/GenBank/DDBJ whole genome shotgun (WGS) entry which is preliminary data.</text>
</comment>
<dbReference type="Pfam" id="PF13966">
    <property type="entry name" value="zf-RVT"/>
    <property type="match status" value="1"/>
</dbReference>
<evidence type="ECO:0000313" key="2">
    <source>
        <dbReference type="EMBL" id="RHN42875.1"/>
    </source>
</evidence>
<gene>
    <name evidence="2" type="ORF">MtrunA17_Chr8g0381671</name>
</gene>